<dbReference type="EMBL" id="MU001805">
    <property type="protein sequence ID" value="KAF2797480.1"/>
    <property type="molecule type" value="Genomic_DNA"/>
</dbReference>
<feature type="transmembrane region" description="Helical" evidence="6">
    <location>
        <begin position="370"/>
        <end position="390"/>
    </location>
</feature>
<feature type="compositionally biased region" description="Basic and acidic residues" evidence="5">
    <location>
        <begin position="260"/>
        <end position="273"/>
    </location>
</feature>
<feature type="transmembrane region" description="Helical" evidence="6">
    <location>
        <begin position="184"/>
        <end position="206"/>
    </location>
</feature>
<sequence length="463" mass="49490">MSSFRCSAVSSALLLLITTITAQTTTPAPTATTAAAPSITAVSECHPHGTIQYCMFGTTEYQVIGPTKTEEMEAQYTGCHSHGTETYCFKKDGEEVQLLVETEEGEEEHEHTETEESGERSCHFHAGVEHCVGGSEEATCERSDREYNVPLRIGLLFVILVTSAIGVFTPILATSFTRMSQKSIVFVILKQFGTGVVISTAFIHLFTHAGLMFANECLGELKYEGTTAAVFMAGLFLSFLVDYIGARFILWRQSKKDPISDTEERSASTDKSKAPSVTPNNTDAVGNHAPHIHRTAHVHGTADEKLGVIVLEAGIIFHSLLIGLTLVVAGDSFFLTLFAVIVFHQMFEGIALGTCIAGLPSASASLLRKLLMAGAFALITPLGMAIGIGVLDQFNGNSPRTIVAIGTLDALSAGILAWVGIVEMLARDWMHGLLLDAGMVRTGVAMGALVSGMVVMSVLGKWA</sequence>
<accession>A0A6A6XLS7</accession>
<evidence type="ECO:0000256" key="2">
    <source>
        <dbReference type="ARBA" id="ARBA00022692"/>
    </source>
</evidence>
<reference evidence="8" key="1">
    <citation type="journal article" date="2020" name="Stud. Mycol.">
        <title>101 Dothideomycetes genomes: a test case for predicting lifestyles and emergence of pathogens.</title>
        <authorList>
            <person name="Haridas S."/>
            <person name="Albert R."/>
            <person name="Binder M."/>
            <person name="Bloem J."/>
            <person name="Labutti K."/>
            <person name="Salamov A."/>
            <person name="Andreopoulos B."/>
            <person name="Baker S."/>
            <person name="Barry K."/>
            <person name="Bills G."/>
            <person name="Bluhm B."/>
            <person name="Cannon C."/>
            <person name="Castanera R."/>
            <person name="Culley D."/>
            <person name="Daum C."/>
            <person name="Ezra D."/>
            <person name="Gonzalez J."/>
            <person name="Henrissat B."/>
            <person name="Kuo A."/>
            <person name="Liang C."/>
            <person name="Lipzen A."/>
            <person name="Lutzoni F."/>
            <person name="Magnuson J."/>
            <person name="Mondo S."/>
            <person name="Nolan M."/>
            <person name="Ohm R."/>
            <person name="Pangilinan J."/>
            <person name="Park H.-J."/>
            <person name="Ramirez L."/>
            <person name="Alfaro M."/>
            <person name="Sun H."/>
            <person name="Tritt A."/>
            <person name="Yoshinaga Y."/>
            <person name="Zwiers L.-H."/>
            <person name="Turgeon B."/>
            <person name="Goodwin S."/>
            <person name="Spatafora J."/>
            <person name="Crous P."/>
            <person name="Grigoriev I."/>
        </authorList>
    </citation>
    <scope>NUCLEOTIDE SEQUENCE</scope>
    <source>
        <strain evidence="8">CBS 109.77</strain>
    </source>
</reference>
<dbReference type="AlphaFoldDB" id="A0A6A6XLS7"/>
<organism evidence="8 9">
    <name type="scientific">Melanomma pulvis-pyrius CBS 109.77</name>
    <dbReference type="NCBI Taxonomy" id="1314802"/>
    <lineage>
        <taxon>Eukaryota</taxon>
        <taxon>Fungi</taxon>
        <taxon>Dikarya</taxon>
        <taxon>Ascomycota</taxon>
        <taxon>Pezizomycotina</taxon>
        <taxon>Dothideomycetes</taxon>
        <taxon>Pleosporomycetidae</taxon>
        <taxon>Pleosporales</taxon>
        <taxon>Melanommataceae</taxon>
        <taxon>Melanomma</taxon>
    </lineage>
</organism>
<gene>
    <name evidence="8" type="ORF">K505DRAFT_269403</name>
</gene>
<dbReference type="OrthoDB" id="448280at2759"/>
<dbReference type="PANTHER" id="PTHR11040:SF44">
    <property type="entry name" value="PROTEIN ZNTC-RELATED"/>
    <property type="match status" value="1"/>
</dbReference>
<evidence type="ECO:0000256" key="5">
    <source>
        <dbReference type="SAM" id="MobiDB-lite"/>
    </source>
</evidence>
<feature type="chain" id="PRO_5025510856" evidence="7">
    <location>
        <begin position="23"/>
        <end position="463"/>
    </location>
</feature>
<proteinExistence type="predicted"/>
<feature type="compositionally biased region" description="Polar residues" evidence="5">
    <location>
        <begin position="275"/>
        <end position="284"/>
    </location>
</feature>
<feature type="transmembrane region" description="Helical" evidence="6">
    <location>
        <begin position="226"/>
        <end position="246"/>
    </location>
</feature>
<feature type="signal peptide" evidence="7">
    <location>
        <begin position="1"/>
        <end position="22"/>
    </location>
</feature>
<keyword evidence="9" id="KW-1185">Reference proteome</keyword>
<evidence type="ECO:0000313" key="9">
    <source>
        <dbReference type="Proteomes" id="UP000799757"/>
    </source>
</evidence>
<evidence type="ECO:0000256" key="7">
    <source>
        <dbReference type="SAM" id="SignalP"/>
    </source>
</evidence>
<evidence type="ECO:0000256" key="4">
    <source>
        <dbReference type="ARBA" id="ARBA00023136"/>
    </source>
</evidence>
<evidence type="ECO:0000313" key="8">
    <source>
        <dbReference type="EMBL" id="KAF2797480.1"/>
    </source>
</evidence>
<comment type="subcellular location">
    <subcellularLocation>
        <location evidence="1">Membrane</location>
        <topology evidence="1">Multi-pass membrane protein</topology>
    </subcellularLocation>
</comment>
<feature type="transmembrane region" description="Helical" evidence="6">
    <location>
        <begin position="149"/>
        <end position="172"/>
    </location>
</feature>
<evidence type="ECO:0000256" key="1">
    <source>
        <dbReference type="ARBA" id="ARBA00004141"/>
    </source>
</evidence>
<keyword evidence="4 6" id="KW-0472">Membrane</keyword>
<name>A0A6A6XLS7_9PLEO</name>
<dbReference type="GO" id="GO:0005385">
    <property type="term" value="F:zinc ion transmembrane transporter activity"/>
    <property type="evidence" value="ECO:0007669"/>
    <property type="project" value="TreeGrafter"/>
</dbReference>
<dbReference type="GO" id="GO:0005886">
    <property type="term" value="C:plasma membrane"/>
    <property type="evidence" value="ECO:0007669"/>
    <property type="project" value="TreeGrafter"/>
</dbReference>
<dbReference type="PANTHER" id="PTHR11040">
    <property type="entry name" value="ZINC/IRON TRANSPORTER"/>
    <property type="match status" value="1"/>
</dbReference>
<keyword evidence="2 6" id="KW-0812">Transmembrane</keyword>
<protein>
    <submittedName>
        <fullName evidence="8">Zip-domain-containing protein</fullName>
    </submittedName>
</protein>
<evidence type="ECO:0000256" key="3">
    <source>
        <dbReference type="ARBA" id="ARBA00022989"/>
    </source>
</evidence>
<dbReference type="InterPro" id="IPR003689">
    <property type="entry name" value="ZIP"/>
</dbReference>
<feature type="transmembrane region" description="Helical" evidence="6">
    <location>
        <begin position="402"/>
        <end position="426"/>
    </location>
</feature>
<keyword evidence="7" id="KW-0732">Signal</keyword>
<evidence type="ECO:0000256" key="6">
    <source>
        <dbReference type="SAM" id="Phobius"/>
    </source>
</evidence>
<dbReference type="Pfam" id="PF02535">
    <property type="entry name" value="Zip"/>
    <property type="match status" value="1"/>
</dbReference>
<keyword evidence="3 6" id="KW-1133">Transmembrane helix</keyword>
<dbReference type="Proteomes" id="UP000799757">
    <property type="component" value="Unassembled WGS sequence"/>
</dbReference>
<feature type="region of interest" description="Disordered" evidence="5">
    <location>
        <begin position="260"/>
        <end position="285"/>
    </location>
</feature>
<feature type="transmembrane region" description="Helical" evidence="6">
    <location>
        <begin position="438"/>
        <end position="459"/>
    </location>
</feature>